<feature type="non-terminal residue" evidence="7">
    <location>
        <position position="1"/>
    </location>
</feature>
<organism evidence="7">
    <name type="scientific">marine sediment metagenome</name>
    <dbReference type="NCBI Taxonomy" id="412755"/>
    <lineage>
        <taxon>unclassified sequences</taxon>
        <taxon>metagenomes</taxon>
        <taxon>ecological metagenomes</taxon>
    </lineage>
</organism>
<name>X0YX27_9ZZZZ</name>
<feature type="domain" description="RNA polymerase sigma-70 region 2" evidence="5">
    <location>
        <begin position="43"/>
        <end position="110"/>
    </location>
</feature>
<dbReference type="GO" id="GO:0003677">
    <property type="term" value="F:DNA binding"/>
    <property type="evidence" value="ECO:0007669"/>
    <property type="project" value="InterPro"/>
</dbReference>
<protein>
    <recommendedName>
        <fullName evidence="8">RNA polymerase sigma-70 region 2 domain-containing protein</fullName>
    </recommendedName>
</protein>
<keyword evidence="4" id="KW-0804">Transcription</keyword>
<dbReference type="Gene3D" id="1.10.1740.10">
    <property type="match status" value="1"/>
</dbReference>
<dbReference type="SUPFAM" id="SSF88659">
    <property type="entry name" value="Sigma3 and sigma4 domains of RNA polymerase sigma factors"/>
    <property type="match status" value="1"/>
</dbReference>
<dbReference type="Gene3D" id="1.10.10.10">
    <property type="entry name" value="Winged helix-like DNA-binding domain superfamily/Winged helix DNA-binding domain"/>
    <property type="match status" value="1"/>
</dbReference>
<dbReference type="PANTHER" id="PTHR43133:SF25">
    <property type="entry name" value="RNA POLYMERASE SIGMA FACTOR RFAY-RELATED"/>
    <property type="match status" value="1"/>
</dbReference>
<dbReference type="AlphaFoldDB" id="X0YX27"/>
<dbReference type="InterPro" id="IPR039425">
    <property type="entry name" value="RNA_pol_sigma-70-like"/>
</dbReference>
<dbReference type="InterPro" id="IPR036388">
    <property type="entry name" value="WH-like_DNA-bd_sf"/>
</dbReference>
<dbReference type="SUPFAM" id="SSF88946">
    <property type="entry name" value="Sigma2 domain of RNA polymerase sigma factors"/>
    <property type="match status" value="1"/>
</dbReference>
<comment type="caution">
    <text evidence="7">The sequence shown here is derived from an EMBL/GenBank/DDBJ whole genome shotgun (WGS) entry which is preliminary data.</text>
</comment>
<evidence type="ECO:0008006" key="8">
    <source>
        <dbReference type="Google" id="ProtNLM"/>
    </source>
</evidence>
<dbReference type="GO" id="GO:0006352">
    <property type="term" value="P:DNA-templated transcription initiation"/>
    <property type="evidence" value="ECO:0007669"/>
    <property type="project" value="InterPro"/>
</dbReference>
<evidence type="ECO:0000259" key="6">
    <source>
        <dbReference type="Pfam" id="PF08281"/>
    </source>
</evidence>
<dbReference type="Pfam" id="PF08281">
    <property type="entry name" value="Sigma70_r4_2"/>
    <property type="match status" value="1"/>
</dbReference>
<dbReference type="NCBIfam" id="TIGR02937">
    <property type="entry name" value="sigma70-ECF"/>
    <property type="match status" value="1"/>
</dbReference>
<evidence type="ECO:0000259" key="5">
    <source>
        <dbReference type="Pfam" id="PF04542"/>
    </source>
</evidence>
<evidence type="ECO:0000256" key="4">
    <source>
        <dbReference type="ARBA" id="ARBA00023163"/>
    </source>
</evidence>
<feature type="domain" description="RNA polymerase sigma factor 70 region 4 type 2" evidence="6">
    <location>
        <begin position="152"/>
        <end position="199"/>
    </location>
</feature>
<dbReference type="InterPro" id="IPR013325">
    <property type="entry name" value="RNA_pol_sigma_r2"/>
</dbReference>
<evidence type="ECO:0000313" key="7">
    <source>
        <dbReference type="EMBL" id="GAG52848.1"/>
    </source>
</evidence>
<feature type="non-terminal residue" evidence="7">
    <location>
        <position position="211"/>
    </location>
</feature>
<evidence type="ECO:0000256" key="3">
    <source>
        <dbReference type="ARBA" id="ARBA00023082"/>
    </source>
</evidence>
<dbReference type="EMBL" id="BARS01054982">
    <property type="protein sequence ID" value="GAG52848.1"/>
    <property type="molecule type" value="Genomic_DNA"/>
</dbReference>
<dbReference type="InterPro" id="IPR013324">
    <property type="entry name" value="RNA_pol_sigma_r3/r4-like"/>
</dbReference>
<proteinExistence type="inferred from homology"/>
<sequence>YNATVIYDFLRVRIMKHVLDKQSDAELFARYAAGEEAAFRLIVNRYKNGLYVFLKRFLNRQDLIDDVFQETFLQLFTSRESFDTSRPLRPWLFTIAANKAKDALRKRQRTAAIPIGTIADSEEMSFDDVLNTLTSDSTMPYEKLEKGETAARVRQVIANMPENLREILILAYFNKFSYKQMAHILSIPIGTVKSRLHTAVGRFAGEWKASA</sequence>
<dbReference type="InterPro" id="IPR014284">
    <property type="entry name" value="RNA_pol_sigma-70_dom"/>
</dbReference>
<dbReference type="Pfam" id="PF04542">
    <property type="entry name" value="Sigma70_r2"/>
    <property type="match status" value="1"/>
</dbReference>
<accession>X0YX27</accession>
<dbReference type="InterPro" id="IPR007627">
    <property type="entry name" value="RNA_pol_sigma70_r2"/>
</dbReference>
<dbReference type="CDD" id="cd06171">
    <property type="entry name" value="Sigma70_r4"/>
    <property type="match status" value="1"/>
</dbReference>
<evidence type="ECO:0000256" key="1">
    <source>
        <dbReference type="ARBA" id="ARBA00010641"/>
    </source>
</evidence>
<dbReference type="InterPro" id="IPR013249">
    <property type="entry name" value="RNA_pol_sigma70_r4_t2"/>
</dbReference>
<comment type="similarity">
    <text evidence="1">Belongs to the sigma-70 factor family. ECF subfamily.</text>
</comment>
<gene>
    <name evidence="7" type="ORF">S01H1_81281</name>
</gene>
<keyword evidence="3" id="KW-0731">Sigma factor</keyword>
<dbReference type="GO" id="GO:0016987">
    <property type="term" value="F:sigma factor activity"/>
    <property type="evidence" value="ECO:0007669"/>
    <property type="project" value="UniProtKB-KW"/>
</dbReference>
<dbReference type="PANTHER" id="PTHR43133">
    <property type="entry name" value="RNA POLYMERASE ECF-TYPE SIGMA FACTO"/>
    <property type="match status" value="1"/>
</dbReference>
<keyword evidence="2" id="KW-0805">Transcription regulation</keyword>
<reference evidence="7" key="1">
    <citation type="journal article" date="2014" name="Front. Microbiol.">
        <title>High frequency of phylogenetically diverse reductive dehalogenase-homologous genes in deep subseafloor sedimentary metagenomes.</title>
        <authorList>
            <person name="Kawai M."/>
            <person name="Futagami T."/>
            <person name="Toyoda A."/>
            <person name="Takaki Y."/>
            <person name="Nishi S."/>
            <person name="Hori S."/>
            <person name="Arai W."/>
            <person name="Tsubouchi T."/>
            <person name="Morono Y."/>
            <person name="Uchiyama I."/>
            <person name="Ito T."/>
            <person name="Fujiyama A."/>
            <person name="Inagaki F."/>
            <person name="Takami H."/>
        </authorList>
    </citation>
    <scope>NUCLEOTIDE SEQUENCE</scope>
    <source>
        <strain evidence="7">Expedition CK06-06</strain>
    </source>
</reference>
<evidence type="ECO:0000256" key="2">
    <source>
        <dbReference type="ARBA" id="ARBA00023015"/>
    </source>
</evidence>